<dbReference type="GO" id="GO:0016020">
    <property type="term" value="C:membrane"/>
    <property type="evidence" value="ECO:0007669"/>
    <property type="project" value="TreeGrafter"/>
</dbReference>
<dbReference type="AlphaFoldDB" id="A0A941D120"/>
<dbReference type="Gene3D" id="3.40.50.1820">
    <property type="entry name" value="alpha/beta hydrolase"/>
    <property type="match status" value="1"/>
</dbReference>
<dbReference type="Pfam" id="PF00561">
    <property type="entry name" value="Abhydrolase_1"/>
    <property type="match status" value="1"/>
</dbReference>
<name>A0A941D120_9CAUL</name>
<feature type="domain" description="AB hydrolase-1" evidence="1">
    <location>
        <begin position="69"/>
        <end position="183"/>
    </location>
</feature>
<dbReference type="GO" id="GO:0016787">
    <property type="term" value="F:hydrolase activity"/>
    <property type="evidence" value="ECO:0007669"/>
    <property type="project" value="UniProtKB-KW"/>
</dbReference>
<dbReference type="PANTHER" id="PTHR43798:SF33">
    <property type="entry name" value="HYDROLASE, PUTATIVE (AFU_ORTHOLOGUE AFUA_2G14860)-RELATED"/>
    <property type="match status" value="1"/>
</dbReference>
<dbReference type="EMBL" id="JAGSGD010000001">
    <property type="protein sequence ID" value="MBR7618913.1"/>
    <property type="molecule type" value="Genomic_DNA"/>
</dbReference>
<gene>
    <name evidence="2" type="ORF">JKL49_05880</name>
</gene>
<dbReference type="PRINTS" id="PR00111">
    <property type="entry name" value="ABHYDROLASE"/>
</dbReference>
<dbReference type="Proteomes" id="UP000622580">
    <property type="component" value="Unassembled WGS sequence"/>
</dbReference>
<organism evidence="2 3">
    <name type="scientific">Phenylobacterium glaciei</name>
    <dbReference type="NCBI Taxonomy" id="2803784"/>
    <lineage>
        <taxon>Bacteria</taxon>
        <taxon>Pseudomonadati</taxon>
        <taxon>Pseudomonadota</taxon>
        <taxon>Alphaproteobacteria</taxon>
        <taxon>Caulobacterales</taxon>
        <taxon>Caulobacteraceae</taxon>
        <taxon>Phenylobacterium</taxon>
    </lineage>
</organism>
<dbReference type="InterPro" id="IPR029058">
    <property type="entry name" value="AB_hydrolase_fold"/>
</dbReference>
<protein>
    <submittedName>
        <fullName evidence="2">Alpha/beta hydrolase</fullName>
    </submittedName>
</protein>
<sequence>MARKRPKGVLEITWAVAESAAAGRKEHVPVGADYPDTVVRRISFAAGGGLGWKLSAIESPRAKPAPWKIVVVTGAPSWAEYWAPAIAALPLDREMVVVDRPGYAGSEPVDYVGDIRQQALALSPLLQARSGQKILLVGQSYGAAIATLMAAANPGRVAGLVLLSGYYGQPGPTAEWLLKVGARMLKIIPRDVRHAVLEVTNQAGQLEGMHAALRNLKVPVHVVHGDKDDFAPIELAEKLVAETRTRRPMRFERVIGANHFLNDGPAEDLLATLEGCIPRRWELKLNWPRWLDISQVPKLKARSSAPA</sequence>
<dbReference type="RefSeq" id="WP_215338947.1">
    <property type="nucleotide sequence ID" value="NZ_JAGSGD010000001.1"/>
</dbReference>
<dbReference type="PANTHER" id="PTHR43798">
    <property type="entry name" value="MONOACYLGLYCEROL LIPASE"/>
    <property type="match status" value="1"/>
</dbReference>
<dbReference type="InterPro" id="IPR050266">
    <property type="entry name" value="AB_hydrolase_sf"/>
</dbReference>
<keyword evidence="2" id="KW-0378">Hydrolase</keyword>
<dbReference type="SUPFAM" id="SSF53474">
    <property type="entry name" value="alpha/beta-Hydrolases"/>
    <property type="match status" value="1"/>
</dbReference>
<dbReference type="InterPro" id="IPR000073">
    <property type="entry name" value="AB_hydrolase_1"/>
</dbReference>
<keyword evidence="3" id="KW-1185">Reference proteome</keyword>
<accession>A0A941D120</accession>
<evidence type="ECO:0000313" key="2">
    <source>
        <dbReference type="EMBL" id="MBR7618913.1"/>
    </source>
</evidence>
<proteinExistence type="predicted"/>
<evidence type="ECO:0000259" key="1">
    <source>
        <dbReference type="Pfam" id="PF00561"/>
    </source>
</evidence>
<comment type="caution">
    <text evidence="2">The sequence shown here is derived from an EMBL/GenBank/DDBJ whole genome shotgun (WGS) entry which is preliminary data.</text>
</comment>
<reference evidence="2" key="1">
    <citation type="submission" date="2021-04" db="EMBL/GenBank/DDBJ databases">
        <title>Draft genome assembly of strain Phenylobacterium sp. 20VBR1 using MiniION and Illumina platforms.</title>
        <authorList>
            <person name="Thomas F.A."/>
            <person name="Krishnan K.P."/>
            <person name="Sinha R.K."/>
        </authorList>
    </citation>
    <scope>NUCLEOTIDE SEQUENCE</scope>
    <source>
        <strain evidence="2">20VBR1</strain>
    </source>
</reference>
<evidence type="ECO:0000313" key="3">
    <source>
        <dbReference type="Proteomes" id="UP000622580"/>
    </source>
</evidence>